<dbReference type="InterPro" id="IPR018047">
    <property type="entry name" value="Ammonium_transpt_CS"/>
</dbReference>
<feature type="transmembrane region" description="Helical" evidence="8">
    <location>
        <begin position="316"/>
        <end position="334"/>
    </location>
</feature>
<dbReference type="SUPFAM" id="SSF111352">
    <property type="entry name" value="Ammonium transporter"/>
    <property type="match status" value="1"/>
</dbReference>
<dbReference type="InterPro" id="IPR001905">
    <property type="entry name" value="Ammonium_transpt"/>
</dbReference>
<dbReference type="Proteomes" id="UP000000707">
    <property type="component" value="Unassembled WGS sequence"/>
</dbReference>
<dbReference type="OrthoDB" id="534912at2759"/>
<dbReference type="PROSITE" id="PS01219">
    <property type="entry name" value="AMMONIUM_TRANSP"/>
    <property type="match status" value="1"/>
</dbReference>
<feature type="transmembrane region" description="Helical" evidence="8">
    <location>
        <begin position="17"/>
        <end position="40"/>
    </location>
</feature>
<dbReference type="PANTHER" id="PTHR43029">
    <property type="entry name" value="AMMONIUM TRANSPORTER MEP2"/>
    <property type="match status" value="1"/>
</dbReference>
<name>G3B130_CANTC</name>
<keyword evidence="7" id="KW-0924">Ammonia transport</keyword>
<evidence type="ECO:0000256" key="4">
    <source>
        <dbReference type="ARBA" id="ARBA00022692"/>
    </source>
</evidence>
<keyword evidence="5 8" id="KW-1133">Transmembrane helix</keyword>
<feature type="transmembrane region" description="Helical" evidence="8">
    <location>
        <begin position="139"/>
        <end position="160"/>
    </location>
</feature>
<dbReference type="Gene3D" id="1.10.3430.10">
    <property type="entry name" value="Ammonium transporter AmtB like domains"/>
    <property type="match status" value="1"/>
</dbReference>
<feature type="transmembrane region" description="Helical" evidence="8">
    <location>
        <begin position="287"/>
        <end position="310"/>
    </location>
</feature>
<evidence type="ECO:0000259" key="9">
    <source>
        <dbReference type="Pfam" id="PF00909"/>
    </source>
</evidence>
<evidence type="ECO:0000256" key="3">
    <source>
        <dbReference type="ARBA" id="ARBA00022448"/>
    </source>
</evidence>
<evidence type="ECO:0000256" key="6">
    <source>
        <dbReference type="ARBA" id="ARBA00023136"/>
    </source>
</evidence>
<evidence type="ECO:0000256" key="1">
    <source>
        <dbReference type="ARBA" id="ARBA00004141"/>
    </source>
</evidence>
<feature type="domain" description="Ammonium transporter AmtB-like" evidence="9">
    <location>
        <begin position="18"/>
        <end position="422"/>
    </location>
</feature>
<evidence type="ECO:0000256" key="8">
    <source>
        <dbReference type="SAM" id="Phobius"/>
    </source>
</evidence>
<dbReference type="eggNOG" id="KOG0682">
    <property type="taxonomic scope" value="Eukaryota"/>
</dbReference>
<sequence>MISEESNLPIELAINSLYMLFCTMLLFFVLVGVSLFYSGLTQRRSALLQLAMPMLLTPFVLLEWYIWSYSLCYSSSSNHFIGDLDFAVLRQLRESAVLVYATPRGEILSINHFLFNGMFKIICVGFTFPGCIAERGRLLPMLLFLFCWSTIIYNPVTYWFWNRNGWLSTEFGTLPVTDFAGGNCIHVVSGFTALAYSYLLGPRNSKLLYNYRSSNNGFILLGTFFIAFGWCGFIAGCDYKFSTFSIYIMVNSLLAASVSSVVWMIIDFYYSSTPLDGNGHNKSERKISIISFSSGLMAGLVVITPAGGYVSSPTGFWKAIVFGVIGGISSNLATRLKFFFHIDDAFDIFAIHGITGIVGSLLTGIFGESSYGSKGGWVEGNFIQICYQILGCVVTATYVFVMSLLFLYLIDWIPGFHLRIDKTFNKRMREQKLSNTHLNVQASLSPTNNGFDHDTAVGSIDTKFEHGELEGGDQYELNGEYMMDFMEFIKVIRPEDYTEDYAGIEHIPSSNQMMDLNRKIE</sequence>
<dbReference type="GO" id="GO:0005886">
    <property type="term" value="C:plasma membrane"/>
    <property type="evidence" value="ECO:0007669"/>
    <property type="project" value="TreeGrafter"/>
</dbReference>
<evidence type="ECO:0000256" key="7">
    <source>
        <dbReference type="ARBA" id="ARBA00023177"/>
    </source>
</evidence>
<protein>
    <submittedName>
        <fullName evidence="10">Rh-like protein/ammonium transporter</fullName>
    </submittedName>
</protein>
<feature type="transmembrane region" description="Helical" evidence="8">
    <location>
        <begin position="180"/>
        <end position="201"/>
    </location>
</feature>
<keyword evidence="3" id="KW-0813">Transport</keyword>
<dbReference type="InterPro" id="IPR029020">
    <property type="entry name" value="Ammonium/urea_transptr"/>
</dbReference>
<dbReference type="Pfam" id="PF00909">
    <property type="entry name" value="Ammonium_transp"/>
    <property type="match status" value="1"/>
</dbReference>
<dbReference type="GeneID" id="18250256"/>
<accession>G3B130</accession>
<keyword evidence="6 8" id="KW-0472">Membrane</keyword>
<evidence type="ECO:0000313" key="11">
    <source>
        <dbReference type="Proteomes" id="UP000000707"/>
    </source>
</evidence>
<comment type="subcellular location">
    <subcellularLocation>
        <location evidence="1">Membrane</location>
        <topology evidence="1">Multi-pass membrane protein</topology>
    </subcellularLocation>
</comment>
<feature type="transmembrane region" description="Helical" evidence="8">
    <location>
        <begin position="387"/>
        <end position="410"/>
    </location>
</feature>
<dbReference type="InterPro" id="IPR024041">
    <property type="entry name" value="NH4_transpt_AmtB-like_dom"/>
</dbReference>
<evidence type="ECO:0000256" key="2">
    <source>
        <dbReference type="ARBA" id="ARBA00005887"/>
    </source>
</evidence>
<dbReference type="STRING" id="590646.G3B130"/>
<feature type="transmembrane region" description="Helical" evidence="8">
    <location>
        <begin position="346"/>
        <end position="367"/>
    </location>
</feature>
<dbReference type="HOGENOM" id="CLU_000445_33_0_1"/>
<feature type="transmembrane region" description="Helical" evidence="8">
    <location>
        <begin position="47"/>
        <end position="67"/>
    </location>
</feature>
<gene>
    <name evidence="10" type="ORF">CANTEDRAFT_93101</name>
</gene>
<proteinExistence type="inferred from homology"/>
<dbReference type="AlphaFoldDB" id="G3B130"/>
<feature type="transmembrane region" description="Helical" evidence="8">
    <location>
        <begin position="213"/>
        <end position="235"/>
    </location>
</feature>
<feature type="transmembrane region" description="Helical" evidence="8">
    <location>
        <begin position="241"/>
        <end position="266"/>
    </location>
</feature>
<feature type="transmembrane region" description="Helical" evidence="8">
    <location>
        <begin position="113"/>
        <end position="132"/>
    </location>
</feature>
<dbReference type="PANTHER" id="PTHR43029:SF10">
    <property type="entry name" value="AMMONIUM TRANSPORTER MEP2"/>
    <property type="match status" value="1"/>
</dbReference>
<keyword evidence="4 8" id="KW-0812">Transmembrane</keyword>
<keyword evidence="11" id="KW-1185">Reference proteome</keyword>
<reference evidence="10 11" key="1">
    <citation type="journal article" date="2011" name="Proc. Natl. Acad. Sci. U.S.A.">
        <title>Comparative genomics of xylose-fermenting fungi for enhanced biofuel production.</title>
        <authorList>
            <person name="Wohlbach D.J."/>
            <person name="Kuo A."/>
            <person name="Sato T.K."/>
            <person name="Potts K.M."/>
            <person name="Salamov A.A."/>
            <person name="LaButti K.M."/>
            <person name="Sun H."/>
            <person name="Clum A."/>
            <person name="Pangilinan J.L."/>
            <person name="Lindquist E.A."/>
            <person name="Lucas S."/>
            <person name="Lapidus A."/>
            <person name="Jin M."/>
            <person name="Gunawan C."/>
            <person name="Balan V."/>
            <person name="Dale B.E."/>
            <person name="Jeffries T.W."/>
            <person name="Zinkel R."/>
            <person name="Barry K.W."/>
            <person name="Grigoriev I.V."/>
            <person name="Gasch A.P."/>
        </authorList>
    </citation>
    <scope>NUCLEOTIDE SEQUENCE [LARGE SCALE GENOMIC DNA]</scope>
    <source>
        <strain evidence="11">ATCC 10573 / BCRC 21748 / CBS 615 / JCM 9827 / NBRC 10315 / NRRL Y-1498 / VKM Y-70</strain>
    </source>
</reference>
<evidence type="ECO:0000313" key="10">
    <source>
        <dbReference type="EMBL" id="EGV64865.1"/>
    </source>
</evidence>
<organism evidence="11">
    <name type="scientific">Candida tenuis (strain ATCC 10573 / BCRC 21748 / CBS 615 / JCM 9827 / NBRC 10315 / NRRL Y-1498 / VKM Y-70)</name>
    <name type="common">Yeast</name>
    <name type="synonym">Yamadazyma tenuis</name>
    <dbReference type="NCBI Taxonomy" id="590646"/>
    <lineage>
        <taxon>Eukaryota</taxon>
        <taxon>Fungi</taxon>
        <taxon>Dikarya</taxon>
        <taxon>Ascomycota</taxon>
        <taxon>Saccharomycotina</taxon>
        <taxon>Pichiomycetes</taxon>
        <taxon>Debaryomycetaceae</taxon>
        <taxon>Yamadazyma</taxon>
    </lineage>
</organism>
<dbReference type="GO" id="GO:0008519">
    <property type="term" value="F:ammonium channel activity"/>
    <property type="evidence" value="ECO:0007669"/>
    <property type="project" value="InterPro"/>
</dbReference>
<dbReference type="KEGG" id="cten:18250256"/>
<evidence type="ECO:0000256" key="5">
    <source>
        <dbReference type="ARBA" id="ARBA00022989"/>
    </source>
</evidence>
<comment type="similarity">
    <text evidence="2">Belongs to the ammonia transporter channel (TC 1.A.11.2) family.</text>
</comment>
<dbReference type="EMBL" id="GL996515">
    <property type="protein sequence ID" value="EGV64865.1"/>
    <property type="molecule type" value="Genomic_DNA"/>
</dbReference>